<dbReference type="RefSeq" id="WP_207328609.1">
    <property type="nucleotide sequence ID" value="NZ_JAFMYW010000002.1"/>
</dbReference>
<keyword evidence="2" id="KW-0964">Secreted</keyword>
<dbReference type="EMBL" id="JAFMYW010000002">
    <property type="protein sequence ID" value="MBO0948653.1"/>
    <property type="molecule type" value="Genomic_DNA"/>
</dbReference>
<evidence type="ECO:0000256" key="6">
    <source>
        <dbReference type="ARBA" id="ARBA00023277"/>
    </source>
</evidence>
<dbReference type="InterPro" id="IPR043595">
    <property type="entry name" value="FaeB/C/D"/>
</dbReference>
<comment type="subcellular location">
    <subcellularLocation>
        <location evidence="1">Secreted</location>
    </subcellularLocation>
</comment>
<keyword evidence="4" id="KW-0732">Signal</keyword>
<evidence type="ECO:0000256" key="5">
    <source>
        <dbReference type="ARBA" id="ARBA00022801"/>
    </source>
</evidence>
<dbReference type="Proteomes" id="UP000664628">
    <property type="component" value="Unassembled WGS sequence"/>
</dbReference>
<protein>
    <submittedName>
        <fullName evidence="8">Phospholipase</fullName>
    </submittedName>
</protein>
<evidence type="ECO:0000256" key="7">
    <source>
        <dbReference type="ARBA" id="ARBA00023326"/>
    </source>
</evidence>
<dbReference type="PANTHER" id="PTHR38050:SF2">
    <property type="entry name" value="FERULOYL ESTERASE C-RELATED"/>
    <property type="match status" value="1"/>
</dbReference>
<dbReference type="Pfam" id="PF10503">
    <property type="entry name" value="Esterase_PHB"/>
    <property type="match status" value="1"/>
</dbReference>
<name>A0ABS3JF79_9BACT</name>
<organism evidence="8 9">
    <name type="scientific">Fibrella forsythiae</name>
    <dbReference type="NCBI Taxonomy" id="2817061"/>
    <lineage>
        <taxon>Bacteria</taxon>
        <taxon>Pseudomonadati</taxon>
        <taxon>Bacteroidota</taxon>
        <taxon>Cytophagia</taxon>
        <taxon>Cytophagales</taxon>
        <taxon>Spirosomataceae</taxon>
        <taxon>Fibrella</taxon>
    </lineage>
</organism>
<keyword evidence="7" id="KW-0624">Polysaccharide degradation</keyword>
<proteinExistence type="predicted"/>
<evidence type="ECO:0000313" key="9">
    <source>
        <dbReference type="Proteomes" id="UP000664628"/>
    </source>
</evidence>
<keyword evidence="6" id="KW-0119">Carbohydrate metabolism</keyword>
<dbReference type="Gene3D" id="3.40.50.1820">
    <property type="entry name" value="alpha/beta hydrolase"/>
    <property type="match status" value="1"/>
</dbReference>
<comment type="caution">
    <text evidence="8">The sequence shown here is derived from an EMBL/GenBank/DDBJ whole genome shotgun (WGS) entry which is preliminary data.</text>
</comment>
<keyword evidence="9" id="KW-1185">Reference proteome</keyword>
<dbReference type="PANTHER" id="PTHR38050">
    <property type="match status" value="1"/>
</dbReference>
<dbReference type="InterPro" id="IPR029058">
    <property type="entry name" value="AB_hydrolase_fold"/>
</dbReference>
<keyword evidence="5" id="KW-0378">Hydrolase</keyword>
<reference evidence="8 9" key="1">
    <citation type="submission" date="2021-03" db="EMBL/GenBank/DDBJ databases">
        <title>Fibrella sp. HMF5405 genome sequencing and assembly.</title>
        <authorList>
            <person name="Kang H."/>
            <person name="Kim H."/>
            <person name="Bae S."/>
            <person name="Joh K."/>
        </authorList>
    </citation>
    <scope>NUCLEOTIDE SEQUENCE [LARGE SCALE GENOMIC DNA]</scope>
    <source>
        <strain evidence="8 9">HMF5405</strain>
    </source>
</reference>
<sequence>MTKLLTLVLLANTLLPPYPVPDPFTRREAQTTLADTLRHAGQTRLYSVHLPPAYSKTTSQLALIIALHGGGGSGQQFEKQSGLSNKADQEGFIVVYPDGRQNPGILGLRTWNAGACCGQIASGNQTDDVGFISKLIDKLSASYRIDPKRVYATGHSNGAMLCYRLACELPDKLAAIAANSGTMQLTTACQPNRVMPILHVHSRLDRNVPHDGGIGSRSINRQWNPSADSTLSVFAKLANCQTEKQLVRTTVTYSVYQWPNCDSRTSIQYYLTNDGGHSWPGGVKAVRRLGDLPSDAFANNDLIWAFFKAHSMP</sequence>
<evidence type="ECO:0000256" key="1">
    <source>
        <dbReference type="ARBA" id="ARBA00004613"/>
    </source>
</evidence>
<evidence type="ECO:0000256" key="2">
    <source>
        <dbReference type="ARBA" id="ARBA00022525"/>
    </source>
</evidence>
<dbReference type="InterPro" id="IPR010126">
    <property type="entry name" value="Esterase_phb"/>
</dbReference>
<evidence type="ECO:0000313" key="8">
    <source>
        <dbReference type="EMBL" id="MBO0948653.1"/>
    </source>
</evidence>
<keyword evidence="3" id="KW-0858">Xylan degradation</keyword>
<evidence type="ECO:0000256" key="3">
    <source>
        <dbReference type="ARBA" id="ARBA00022651"/>
    </source>
</evidence>
<evidence type="ECO:0000256" key="4">
    <source>
        <dbReference type="ARBA" id="ARBA00022729"/>
    </source>
</evidence>
<accession>A0ABS3JF79</accession>
<dbReference type="SUPFAM" id="SSF53474">
    <property type="entry name" value="alpha/beta-Hydrolases"/>
    <property type="match status" value="1"/>
</dbReference>
<gene>
    <name evidence="8" type="ORF">J2I46_08685</name>
</gene>